<dbReference type="SUPFAM" id="SSF53335">
    <property type="entry name" value="S-adenosyl-L-methionine-dependent methyltransferases"/>
    <property type="match status" value="1"/>
</dbReference>
<protein>
    <submittedName>
        <fullName evidence="2">Methyltransferase domain-containing protein</fullName>
    </submittedName>
</protein>
<dbReference type="Pfam" id="PF08241">
    <property type="entry name" value="Methyltransf_11"/>
    <property type="match status" value="1"/>
</dbReference>
<dbReference type="CDD" id="cd02440">
    <property type="entry name" value="AdoMet_MTases"/>
    <property type="match status" value="1"/>
</dbReference>
<proteinExistence type="predicted"/>
<dbReference type="AlphaFoldDB" id="A0A9X2NSF3"/>
<dbReference type="Proteomes" id="UP001143192">
    <property type="component" value="Unassembled WGS sequence"/>
</dbReference>
<evidence type="ECO:0000313" key="2">
    <source>
        <dbReference type="EMBL" id="MCR6505003.1"/>
    </source>
</evidence>
<accession>A0A9X2NSF3</accession>
<comment type="caution">
    <text evidence="2">The sequence shown here is derived from an EMBL/GenBank/DDBJ whole genome shotgun (WGS) entry which is preliminary data.</text>
</comment>
<keyword evidence="2" id="KW-0808">Transferase</keyword>
<dbReference type="EMBL" id="JAMZED010000021">
    <property type="protein sequence ID" value="MCR6505003.1"/>
    <property type="molecule type" value="Genomic_DNA"/>
</dbReference>
<name>A0A9X2NSF3_9BACE</name>
<reference evidence="2" key="1">
    <citation type="journal article" date="2022" name="Arch. Microbiol.">
        <title>Bacteroides muris sp. nov. isolated from the cecum of wild-derived house mice.</title>
        <authorList>
            <person name="Fokt H."/>
            <person name="Unni R."/>
            <person name="Repnik U."/>
            <person name="Schmitz R.A."/>
            <person name="Bramkamp M."/>
            <person name="Baines J.F."/>
            <person name="Unterweger D."/>
        </authorList>
    </citation>
    <scope>NUCLEOTIDE SEQUENCE</scope>
    <source>
        <strain evidence="2">KH365_2</strain>
    </source>
</reference>
<dbReference type="PANTHER" id="PTHR43861">
    <property type="entry name" value="TRANS-ACONITATE 2-METHYLTRANSFERASE-RELATED"/>
    <property type="match status" value="1"/>
</dbReference>
<keyword evidence="2" id="KW-0489">Methyltransferase</keyword>
<feature type="domain" description="Methyltransferase type 11" evidence="1">
    <location>
        <begin position="39"/>
        <end position="134"/>
    </location>
</feature>
<dbReference type="InterPro" id="IPR029063">
    <property type="entry name" value="SAM-dependent_MTases_sf"/>
</dbReference>
<evidence type="ECO:0000259" key="1">
    <source>
        <dbReference type="Pfam" id="PF08241"/>
    </source>
</evidence>
<gene>
    <name evidence="2" type="ORF">M1B79_10045</name>
</gene>
<dbReference type="GO" id="GO:0032259">
    <property type="term" value="P:methylation"/>
    <property type="evidence" value="ECO:0007669"/>
    <property type="project" value="UniProtKB-KW"/>
</dbReference>
<organism evidence="2 3">
    <name type="scientific">Bacteroides muris</name>
    <name type="common">ex Fokt et al. 2023</name>
    <dbReference type="NCBI Taxonomy" id="2937417"/>
    <lineage>
        <taxon>Bacteria</taxon>
        <taxon>Pseudomonadati</taxon>
        <taxon>Bacteroidota</taxon>
        <taxon>Bacteroidia</taxon>
        <taxon>Bacteroidales</taxon>
        <taxon>Bacteroidaceae</taxon>
        <taxon>Bacteroides</taxon>
    </lineage>
</organism>
<keyword evidence="3" id="KW-1185">Reference proteome</keyword>
<reference evidence="2" key="2">
    <citation type="submission" date="2022-04" db="EMBL/GenBank/DDBJ databases">
        <authorList>
            <person name="Fokt H."/>
            <person name="Baines J."/>
        </authorList>
    </citation>
    <scope>NUCLEOTIDE SEQUENCE</scope>
    <source>
        <strain evidence="2">KH365_2</strain>
    </source>
</reference>
<sequence>MQQRQTDRYLYFRELAQTSQKYYIPYINKYKKIPGTKVLEIGCGDGGNLLPFAEMGCRTTGVDIDNGRIMDAKRFFEERHVDGLFIVSDVFMLEGMERSFDLVICHDVIEHIENKTAFLIKLQSFLRSDGLLFIAFPAWQMPFGGHQQICHSKIISHLPFIHLLPNSAYKALLTLGGESERCISELLSIKKTRMPIEPFEQLLRQAELSIVDRTLFFINPHYETKFGLKPHKLSALIEKIPYIRNFCTTSCFYLLKQKEV</sequence>
<evidence type="ECO:0000313" key="3">
    <source>
        <dbReference type="Proteomes" id="UP001143192"/>
    </source>
</evidence>
<dbReference type="InterPro" id="IPR013216">
    <property type="entry name" value="Methyltransf_11"/>
</dbReference>
<dbReference type="GO" id="GO:0008757">
    <property type="term" value="F:S-adenosylmethionine-dependent methyltransferase activity"/>
    <property type="evidence" value="ECO:0007669"/>
    <property type="project" value="InterPro"/>
</dbReference>
<dbReference type="RefSeq" id="WP_257931631.1">
    <property type="nucleotide sequence ID" value="NZ_JAMZED010000021.1"/>
</dbReference>
<dbReference type="Gene3D" id="3.40.50.150">
    <property type="entry name" value="Vaccinia Virus protein VP39"/>
    <property type="match status" value="1"/>
</dbReference>